<dbReference type="OrthoDB" id="10261055at2759"/>
<dbReference type="EMBL" id="KZ992562">
    <property type="protein sequence ID" value="RKP08880.1"/>
    <property type="molecule type" value="Genomic_DNA"/>
</dbReference>
<proteinExistence type="predicted"/>
<evidence type="ECO:0000259" key="1">
    <source>
        <dbReference type="Pfam" id="PF07748"/>
    </source>
</evidence>
<dbReference type="InterPro" id="IPR011682">
    <property type="entry name" value="Glyco_hydro_38_C"/>
</dbReference>
<dbReference type="GO" id="GO:0030246">
    <property type="term" value="F:carbohydrate binding"/>
    <property type="evidence" value="ECO:0007669"/>
    <property type="project" value="InterPro"/>
</dbReference>
<dbReference type="STRING" id="78915.A0A4P9XTX3"/>
<name>A0A4P9XTX3_9FUNG</name>
<dbReference type="SUPFAM" id="SSF74650">
    <property type="entry name" value="Galactose mutarotase-like"/>
    <property type="match status" value="1"/>
</dbReference>
<dbReference type="Proteomes" id="UP000271241">
    <property type="component" value="Unassembled WGS sequence"/>
</dbReference>
<dbReference type="PANTHER" id="PTHR46017">
    <property type="entry name" value="ALPHA-MANNOSIDASE 2C1"/>
    <property type="match status" value="1"/>
</dbReference>
<sequence length="192" mass="21340">AKFEVCVHKFADLSEFGYGVAILNDSKYGFSTRANVMSLTLLKAPKGPDEHCDIGTHRFRYAVYPHAGTFHESRVVREAHQFNVPLIARTRPRATLDALGVKANIQVRSRGNVILDTVKRAEDSNHLIVRLYEAHGGQGRVQIRFHLPVTKVQRCNILEEDGGVEVQADAATGHYPLVLRPFEVASLKLTVG</sequence>
<keyword evidence="4" id="KW-1185">Reference proteome</keyword>
<protein>
    <submittedName>
        <fullName evidence="3">Galactose mutarotase-like domain-containing protein</fullName>
    </submittedName>
</protein>
<organism evidence="3 4">
    <name type="scientific">Thamnocephalis sphaerospora</name>
    <dbReference type="NCBI Taxonomy" id="78915"/>
    <lineage>
        <taxon>Eukaryota</taxon>
        <taxon>Fungi</taxon>
        <taxon>Fungi incertae sedis</taxon>
        <taxon>Zoopagomycota</taxon>
        <taxon>Zoopagomycotina</taxon>
        <taxon>Zoopagomycetes</taxon>
        <taxon>Zoopagales</taxon>
        <taxon>Sigmoideomycetaceae</taxon>
        <taxon>Thamnocephalis</taxon>
    </lineage>
</organism>
<dbReference type="GO" id="GO:0004559">
    <property type="term" value="F:alpha-mannosidase activity"/>
    <property type="evidence" value="ECO:0007669"/>
    <property type="project" value="InterPro"/>
</dbReference>
<dbReference type="PANTHER" id="PTHR46017:SF1">
    <property type="entry name" value="ALPHA-MANNOSIDASE 2C1"/>
    <property type="match status" value="1"/>
</dbReference>
<feature type="domain" description="Glycosyl hydrolases family 38 C-terminal" evidence="2">
    <location>
        <begin position="112"/>
        <end position="186"/>
    </location>
</feature>
<reference evidence="4" key="1">
    <citation type="journal article" date="2018" name="Nat. Microbiol.">
        <title>Leveraging single-cell genomics to expand the fungal tree of life.</title>
        <authorList>
            <person name="Ahrendt S.R."/>
            <person name="Quandt C.A."/>
            <person name="Ciobanu D."/>
            <person name="Clum A."/>
            <person name="Salamov A."/>
            <person name="Andreopoulos B."/>
            <person name="Cheng J.F."/>
            <person name="Woyke T."/>
            <person name="Pelin A."/>
            <person name="Henrissat B."/>
            <person name="Reynolds N.K."/>
            <person name="Benny G.L."/>
            <person name="Smith M.E."/>
            <person name="James T.Y."/>
            <person name="Grigoriev I.V."/>
        </authorList>
    </citation>
    <scope>NUCLEOTIDE SEQUENCE [LARGE SCALE GENOMIC DNA]</scope>
    <source>
        <strain evidence="4">RSA 1356</strain>
    </source>
</reference>
<dbReference type="Pfam" id="PF17677">
    <property type="entry name" value="Glyco_hydro38C2"/>
    <property type="match status" value="1"/>
</dbReference>
<dbReference type="GO" id="GO:0006013">
    <property type="term" value="P:mannose metabolic process"/>
    <property type="evidence" value="ECO:0007669"/>
    <property type="project" value="InterPro"/>
</dbReference>
<evidence type="ECO:0000313" key="3">
    <source>
        <dbReference type="EMBL" id="RKP08880.1"/>
    </source>
</evidence>
<evidence type="ECO:0000313" key="4">
    <source>
        <dbReference type="Proteomes" id="UP000271241"/>
    </source>
</evidence>
<accession>A0A4P9XTX3</accession>
<feature type="domain" description="Glycosyl hydrolase family 38 C-terminal" evidence="1">
    <location>
        <begin position="1"/>
        <end position="50"/>
    </location>
</feature>
<dbReference type="InterPro" id="IPR041147">
    <property type="entry name" value="GH38_C"/>
</dbReference>
<feature type="non-terminal residue" evidence="3">
    <location>
        <position position="1"/>
    </location>
</feature>
<dbReference type="GO" id="GO:0009313">
    <property type="term" value="P:oligosaccharide catabolic process"/>
    <property type="evidence" value="ECO:0007669"/>
    <property type="project" value="TreeGrafter"/>
</dbReference>
<dbReference type="AlphaFoldDB" id="A0A4P9XTX3"/>
<dbReference type="InterPro" id="IPR011013">
    <property type="entry name" value="Gal_mutarotase_sf_dom"/>
</dbReference>
<dbReference type="Pfam" id="PF07748">
    <property type="entry name" value="Glyco_hydro_38C"/>
    <property type="match status" value="1"/>
</dbReference>
<evidence type="ECO:0000259" key="2">
    <source>
        <dbReference type="Pfam" id="PF17677"/>
    </source>
</evidence>
<dbReference type="Gene3D" id="2.60.40.2220">
    <property type="match status" value="1"/>
</dbReference>
<dbReference type="GO" id="GO:0000329">
    <property type="term" value="C:fungal-type vacuole membrane"/>
    <property type="evidence" value="ECO:0007669"/>
    <property type="project" value="TreeGrafter"/>
</dbReference>
<dbReference type="Gene3D" id="2.70.98.30">
    <property type="entry name" value="Golgi alpha-mannosidase II, domain 4"/>
    <property type="match status" value="1"/>
</dbReference>
<gene>
    <name evidence="3" type="ORF">THASP1DRAFT_15036</name>
</gene>